<dbReference type="PANTHER" id="PTHR13878:SF91">
    <property type="entry name" value="FAD BINDING DOMAIN PROTEIN (AFU_ORTHOLOGUE AFUA_6G12070)-RELATED"/>
    <property type="match status" value="1"/>
</dbReference>
<reference evidence="5 6" key="1">
    <citation type="submission" date="2020-01" db="EMBL/GenBank/DDBJ databases">
        <authorList>
            <consortium name="DOE Joint Genome Institute"/>
            <person name="Haridas S."/>
            <person name="Albert R."/>
            <person name="Binder M."/>
            <person name="Bloem J."/>
            <person name="Labutti K."/>
            <person name="Salamov A."/>
            <person name="Andreopoulos B."/>
            <person name="Baker S.E."/>
            <person name="Barry K."/>
            <person name="Bills G."/>
            <person name="Bluhm B.H."/>
            <person name="Cannon C."/>
            <person name="Castanera R."/>
            <person name="Culley D.E."/>
            <person name="Daum C."/>
            <person name="Ezra D."/>
            <person name="Gonzalez J.B."/>
            <person name="Henrissat B."/>
            <person name="Kuo A."/>
            <person name="Liang C."/>
            <person name="Lipzen A."/>
            <person name="Lutzoni F."/>
            <person name="Magnuson J."/>
            <person name="Mondo S."/>
            <person name="Nolan M."/>
            <person name="Ohm R."/>
            <person name="Pangilinan J."/>
            <person name="Park H.-J.H."/>
            <person name="Ramirez L."/>
            <person name="Alfaro M."/>
            <person name="Sun H."/>
            <person name="Tritt A."/>
            <person name="Yoshinaga Y."/>
            <person name="Zwiers L.-H.L."/>
            <person name="Turgeon B.G."/>
            <person name="Goodwin S.B."/>
            <person name="Spatafora J.W."/>
            <person name="Crous P.W."/>
            <person name="Grigoriev I.V."/>
        </authorList>
    </citation>
    <scope>NUCLEOTIDE SEQUENCE [LARGE SCALE GENOMIC DNA]</scope>
    <source>
        <strain evidence="5 6">CBS 611.86</strain>
    </source>
</reference>
<evidence type="ECO:0000313" key="5">
    <source>
        <dbReference type="EMBL" id="KAF2871699.1"/>
    </source>
</evidence>
<keyword evidence="6" id="KW-1185">Reference proteome</keyword>
<feature type="signal peptide" evidence="3">
    <location>
        <begin position="1"/>
        <end position="20"/>
    </location>
</feature>
<comment type="caution">
    <text evidence="5">The sequence shown here is derived from an EMBL/GenBank/DDBJ whole genome shotgun (WGS) entry which is preliminary data.</text>
</comment>
<dbReference type="GO" id="GO:0071949">
    <property type="term" value="F:FAD binding"/>
    <property type="evidence" value="ECO:0007669"/>
    <property type="project" value="InterPro"/>
</dbReference>
<protein>
    <submittedName>
        <fullName evidence="5">FAD binding domain protein</fullName>
    </submittedName>
</protein>
<dbReference type="PROSITE" id="PS51387">
    <property type="entry name" value="FAD_PCMH"/>
    <property type="match status" value="1"/>
</dbReference>
<organism evidence="5 6">
    <name type="scientific">Massariosphaeria phaeospora</name>
    <dbReference type="NCBI Taxonomy" id="100035"/>
    <lineage>
        <taxon>Eukaryota</taxon>
        <taxon>Fungi</taxon>
        <taxon>Dikarya</taxon>
        <taxon>Ascomycota</taxon>
        <taxon>Pezizomycotina</taxon>
        <taxon>Dothideomycetes</taxon>
        <taxon>Pleosporomycetidae</taxon>
        <taxon>Pleosporales</taxon>
        <taxon>Pleosporales incertae sedis</taxon>
        <taxon>Massariosphaeria</taxon>
    </lineage>
</organism>
<name>A0A7C8M8P8_9PLEO</name>
<dbReference type="InterPro" id="IPR016166">
    <property type="entry name" value="FAD-bd_PCMH"/>
</dbReference>
<dbReference type="InterPro" id="IPR012951">
    <property type="entry name" value="BBE"/>
</dbReference>
<evidence type="ECO:0000313" key="6">
    <source>
        <dbReference type="Proteomes" id="UP000481861"/>
    </source>
</evidence>
<dbReference type="InterPro" id="IPR036318">
    <property type="entry name" value="FAD-bd_PCMH-like_sf"/>
</dbReference>
<gene>
    <name evidence="5" type="ORF">BDV95DRAFT_607115</name>
</gene>
<dbReference type="Proteomes" id="UP000481861">
    <property type="component" value="Unassembled WGS sequence"/>
</dbReference>
<evidence type="ECO:0000256" key="3">
    <source>
        <dbReference type="SAM" id="SignalP"/>
    </source>
</evidence>
<comment type="similarity">
    <text evidence="1">Belongs to the oxygen-dependent FAD-linked oxidoreductase family.</text>
</comment>
<dbReference type="InterPro" id="IPR016169">
    <property type="entry name" value="FAD-bd_PCMH_sub2"/>
</dbReference>
<evidence type="ECO:0000256" key="2">
    <source>
        <dbReference type="ARBA" id="ARBA00023002"/>
    </source>
</evidence>
<proteinExistence type="inferred from homology"/>
<keyword evidence="2" id="KW-0560">Oxidoreductase</keyword>
<dbReference type="Pfam" id="PF01565">
    <property type="entry name" value="FAD_binding_4"/>
    <property type="match status" value="1"/>
</dbReference>
<dbReference type="OrthoDB" id="9983560at2759"/>
<dbReference type="InterPro" id="IPR006094">
    <property type="entry name" value="Oxid_FAD_bind_N"/>
</dbReference>
<dbReference type="EMBL" id="JAADJZ010000011">
    <property type="protein sequence ID" value="KAF2871699.1"/>
    <property type="molecule type" value="Genomic_DNA"/>
</dbReference>
<dbReference type="AlphaFoldDB" id="A0A7C8M8P8"/>
<dbReference type="InterPro" id="IPR050432">
    <property type="entry name" value="FAD-linked_Oxidoreductases_BP"/>
</dbReference>
<sequence>MRYYFSFLTSAALLSTTVVSENGTKECKCVPGADCWPSAADFSALNVTLSGHLIQSLPPASVCYTNQPTYNSTTCDYVLENWFQSTFHASSPISIGWPWWAHNSCPPIYPNGTTVTGDTEAGKKGCTIGAYPAYAVNAMKEEHVVAAVNFAREKGVRLNIKSTGHSFHGRSTAFGSLSVWTHNMRGFEYHENFQAASCFSSNGTQMAFTVAAGERVRDVYTAAHEQNLIVVGGAAQDVGIVGWFSGGGHGPLSSTYGFGVDNVLEITIVTPDGALRTTNPCLNPDLFWALRGGGGGTFGVITSVTMKAYPSPRGSRHEFTMALKDPEKVTRYWDLVASVMSELPRLHAGGMQGYSIIFPPGFDGAISWEWRWGFNVWDKPNGTIESLFAPIAEKLNPHNGTTIVYTSQVYHYPSFFALWNATVGFEPVALTAAAFGSRLLPAAPLTEDTNRLARMLENITTQAEGLVSTPMLQAAPVANHNSAMIKETSITPAWRDAVLHFIVLDYFPDSVTHDEAKPVLDKMTYDRMATLKSLAPESGAYLNEADPYDPDWQYTFYGSNYPKLKEVKEKFDPESVLWCLSCVGSEEWAEESSGTLCKVA</sequence>
<keyword evidence="3" id="KW-0732">Signal</keyword>
<evidence type="ECO:0000259" key="4">
    <source>
        <dbReference type="PROSITE" id="PS51387"/>
    </source>
</evidence>
<accession>A0A7C8M8P8</accession>
<dbReference type="Gene3D" id="3.30.465.10">
    <property type="match status" value="2"/>
</dbReference>
<dbReference type="GO" id="GO:0016491">
    <property type="term" value="F:oxidoreductase activity"/>
    <property type="evidence" value="ECO:0007669"/>
    <property type="project" value="UniProtKB-KW"/>
</dbReference>
<evidence type="ECO:0000256" key="1">
    <source>
        <dbReference type="ARBA" id="ARBA00005466"/>
    </source>
</evidence>
<dbReference type="PANTHER" id="PTHR13878">
    <property type="entry name" value="GULONOLACTONE OXIDASE"/>
    <property type="match status" value="1"/>
</dbReference>
<dbReference type="Pfam" id="PF08031">
    <property type="entry name" value="BBE"/>
    <property type="match status" value="1"/>
</dbReference>
<dbReference type="SUPFAM" id="SSF56176">
    <property type="entry name" value="FAD-binding/transporter-associated domain-like"/>
    <property type="match status" value="1"/>
</dbReference>
<feature type="chain" id="PRO_5029001688" evidence="3">
    <location>
        <begin position="21"/>
        <end position="600"/>
    </location>
</feature>
<feature type="domain" description="FAD-binding PCMH-type" evidence="4">
    <location>
        <begin position="128"/>
        <end position="311"/>
    </location>
</feature>